<proteinExistence type="predicted"/>
<keyword evidence="1" id="KW-1133">Transmembrane helix</keyword>
<evidence type="ECO:0000256" key="1">
    <source>
        <dbReference type="SAM" id="Phobius"/>
    </source>
</evidence>
<dbReference type="EMBL" id="QGKX02001347">
    <property type="protein sequence ID" value="KAF3526237.1"/>
    <property type="molecule type" value="Genomic_DNA"/>
</dbReference>
<organism evidence="2 3">
    <name type="scientific">Brassica cretica</name>
    <name type="common">Mustard</name>
    <dbReference type="NCBI Taxonomy" id="69181"/>
    <lineage>
        <taxon>Eukaryota</taxon>
        <taxon>Viridiplantae</taxon>
        <taxon>Streptophyta</taxon>
        <taxon>Embryophyta</taxon>
        <taxon>Tracheophyta</taxon>
        <taxon>Spermatophyta</taxon>
        <taxon>Magnoliopsida</taxon>
        <taxon>eudicotyledons</taxon>
        <taxon>Gunneridae</taxon>
        <taxon>Pentapetalae</taxon>
        <taxon>rosids</taxon>
        <taxon>malvids</taxon>
        <taxon>Brassicales</taxon>
        <taxon>Brassicaceae</taxon>
        <taxon>Brassiceae</taxon>
        <taxon>Brassica</taxon>
    </lineage>
</organism>
<keyword evidence="1" id="KW-0812">Transmembrane</keyword>
<feature type="transmembrane region" description="Helical" evidence="1">
    <location>
        <begin position="21"/>
        <end position="44"/>
    </location>
</feature>
<accession>A0A8S9PUG2</accession>
<evidence type="ECO:0000313" key="3">
    <source>
        <dbReference type="Proteomes" id="UP000712600"/>
    </source>
</evidence>
<evidence type="ECO:0000313" key="2">
    <source>
        <dbReference type="EMBL" id="KAF3526237.1"/>
    </source>
</evidence>
<dbReference type="AlphaFoldDB" id="A0A8S9PUG2"/>
<keyword evidence="1" id="KW-0472">Membrane</keyword>
<gene>
    <name evidence="2" type="ORF">F2Q69_00051195</name>
</gene>
<reference evidence="2" key="1">
    <citation type="submission" date="2019-12" db="EMBL/GenBank/DDBJ databases">
        <title>Genome sequencing and annotation of Brassica cretica.</title>
        <authorList>
            <person name="Studholme D.J."/>
            <person name="Sarris P."/>
        </authorList>
    </citation>
    <scope>NUCLEOTIDE SEQUENCE</scope>
    <source>
        <strain evidence="2">PFS-109/04</strain>
        <tissue evidence="2">Leaf</tissue>
    </source>
</reference>
<dbReference type="Proteomes" id="UP000712600">
    <property type="component" value="Unassembled WGS sequence"/>
</dbReference>
<name>A0A8S9PUG2_BRACR</name>
<protein>
    <submittedName>
        <fullName evidence="2">Uncharacterized protein</fullName>
    </submittedName>
</protein>
<sequence length="94" mass="10317">MTESMRNHVKKKDETVIGGSFAIRAAADGLVVLVGALFLLRLVLRFDCSDTTETHGIVGGHAFRASEAEPETESLGIARNRHGITFRIVRRLEP</sequence>
<comment type="caution">
    <text evidence="2">The sequence shown here is derived from an EMBL/GenBank/DDBJ whole genome shotgun (WGS) entry which is preliminary data.</text>
</comment>